<evidence type="ECO:0000256" key="1">
    <source>
        <dbReference type="SAM" id="Phobius"/>
    </source>
</evidence>
<comment type="caution">
    <text evidence="2">The sequence shown here is derived from an EMBL/GenBank/DDBJ whole genome shotgun (WGS) entry which is preliminary data.</text>
</comment>
<proteinExistence type="predicted"/>
<reference evidence="3" key="1">
    <citation type="submission" date="2017-09" db="EMBL/GenBank/DDBJ databases">
        <title>Depth-based differentiation of microbial function through sediment-hosted aquifers and enrichment of novel symbionts in the deep terrestrial subsurface.</title>
        <authorList>
            <person name="Probst A.J."/>
            <person name="Ladd B."/>
            <person name="Jarett J.K."/>
            <person name="Geller-Mcgrath D.E."/>
            <person name="Sieber C.M.K."/>
            <person name="Emerson J.B."/>
            <person name="Anantharaman K."/>
            <person name="Thomas B.C."/>
            <person name="Malmstrom R."/>
            <person name="Stieglmeier M."/>
            <person name="Klingl A."/>
            <person name="Woyke T."/>
            <person name="Ryan C.M."/>
            <person name="Banfield J.F."/>
        </authorList>
    </citation>
    <scope>NUCLEOTIDE SEQUENCE [LARGE SCALE GENOMIC DNA]</scope>
</reference>
<sequence length="96" mass="11058">MKNYPVIIIIAILLFSGIFIFNKKEDIKPLTLEQARTIAESSICPRKAVFTGEYSYKPEIKTWFFGMDASRRGCSPICAVDEKTKYAKFDLRWALN</sequence>
<evidence type="ECO:0000313" key="2">
    <source>
        <dbReference type="EMBL" id="PIR70057.1"/>
    </source>
</evidence>
<keyword evidence="1" id="KW-0812">Transmembrane</keyword>
<keyword evidence="1" id="KW-1133">Transmembrane helix</keyword>
<dbReference type="AlphaFoldDB" id="A0A2H0TET3"/>
<feature type="transmembrane region" description="Helical" evidence="1">
    <location>
        <begin position="6"/>
        <end position="22"/>
    </location>
</feature>
<accession>A0A2H0TET3</accession>
<protein>
    <submittedName>
        <fullName evidence="2">Uncharacterized protein</fullName>
    </submittedName>
</protein>
<evidence type="ECO:0000313" key="3">
    <source>
        <dbReference type="Proteomes" id="UP000229383"/>
    </source>
</evidence>
<name>A0A2H0TET3_9BACT</name>
<dbReference type="Proteomes" id="UP000229383">
    <property type="component" value="Unassembled WGS sequence"/>
</dbReference>
<dbReference type="EMBL" id="PFCN01000039">
    <property type="protein sequence ID" value="PIR70057.1"/>
    <property type="molecule type" value="Genomic_DNA"/>
</dbReference>
<keyword evidence="1" id="KW-0472">Membrane</keyword>
<gene>
    <name evidence="2" type="ORF">COU46_03485</name>
</gene>
<organism evidence="2 3">
    <name type="scientific">Candidatus Niyogibacteria bacterium CG10_big_fil_rev_8_21_14_0_10_42_19</name>
    <dbReference type="NCBI Taxonomy" id="1974725"/>
    <lineage>
        <taxon>Bacteria</taxon>
        <taxon>Candidatus Niyogiibacteriota</taxon>
    </lineage>
</organism>